<sequence length="417" mass="44184">MTHTDLKARIAAWIDAHREAQQALLATLVRCPSDNPPGDCAPHGELAAREMEALGFMVERHQVPGEVVARHGMQSVINVVVRERFGPGPTVALSAHGDVVPAGGGWSTDPYGAEVRDGWMYGRGAAVSKSDFATYAYALRALKDCGAALAGTIELHFTYDEETGGLTGPGWLLAEGITRPDFAVCASFSHHVTIAHNGCLHLEVKVRGKSAHAARPDTGHDALEAATHILADLYAHRATLAQRRSNVTGIETPTLVVGLINGGINTNVVPDEVTFRLDRRIIPEEQPDAVEAELRALIEASAATLAGISTGITQILLARPFMPVPGAERLAEIFCREASAVMGEAVPTNGVPLYADARLYVEAGVPTIMYGAGPRSLLEANGHRADERVPLDTLPLASKVVANALIELLAPPAATTE</sequence>
<dbReference type="RefSeq" id="WP_404613262.1">
    <property type="nucleotide sequence ID" value="NZ_JBIYDN010000036.1"/>
</dbReference>
<dbReference type="Gene3D" id="3.30.70.360">
    <property type="match status" value="1"/>
</dbReference>
<keyword evidence="7" id="KW-1185">Reference proteome</keyword>
<dbReference type="PANTHER" id="PTHR43808">
    <property type="entry name" value="ACETYLORNITHINE DEACETYLASE"/>
    <property type="match status" value="1"/>
</dbReference>
<dbReference type="InterPro" id="IPR002933">
    <property type="entry name" value="Peptidase_M20"/>
</dbReference>
<evidence type="ECO:0000256" key="3">
    <source>
        <dbReference type="ARBA" id="ARBA00022801"/>
    </source>
</evidence>
<dbReference type="InterPro" id="IPR001261">
    <property type="entry name" value="ArgE/DapE_CS"/>
</dbReference>
<evidence type="ECO:0000259" key="5">
    <source>
        <dbReference type="Pfam" id="PF07687"/>
    </source>
</evidence>
<proteinExistence type="predicted"/>
<feature type="domain" description="Peptidase M20 dimerisation" evidence="5">
    <location>
        <begin position="194"/>
        <end position="301"/>
    </location>
</feature>
<dbReference type="GO" id="GO:0009014">
    <property type="term" value="F:succinyl-diaminopimelate desuccinylase activity"/>
    <property type="evidence" value="ECO:0007669"/>
    <property type="project" value="UniProtKB-EC"/>
</dbReference>
<evidence type="ECO:0000313" key="6">
    <source>
        <dbReference type="EMBL" id="MFK4447558.1"/>
    </source>
</evidence>
<protein>
    <submittedName>
        <fullName evidence="6">Succinyl-diaminopimelate desuccinylase</fullName>
        <ecNumber evidence="6">3.5.1.18</ecNumber>
    </submittedName>
</protein>
<keyword evidence="3 6" id="KW-0378">Hydrolase</keyword>
<dbReference type="Pfam" id="PF07687">
    <property type="entry name" value="M20_dimer"/>
    <property type="match status" value="1"/>
</dbReference>
<dbReference type="Gene3D" id="3.40.630.10">
    <property type="entry name" value="Zn peptidases"/>
    <property type="match status" value="1"/>
</dbReference>
<evidence type="ECO:0000256" key="1">
    <source>
        <dbReference type="ARBA" id="ARBA00001947"/>
    </source>
</evidence>
<keyword evidence="2" id="KW-0479">Metal-binding</keyword>
<reference evidence="6 7" key="2">
    <citation type="submission" date="2024-11" db="EMBL/GenBank/DDBJ databases">
        <title>Using genomics to understand microbial adaptation to soil warming.</title>
        <authorList>
            <person name="Deangelis K.M. PhD."/>
        </authorList>
    </citation>
    <scope>NUCLEOTIDE SEQUENCE [LARGE SCALE GENOMIC DNA]</scope>
    <source>
        <strain evidence="6 7">GAS97</strain>
    </source>
</reference>
<evidence type="ECO:0000256" key="4">
    <source>
        <dbReference type="ARBA" id="ARBA00022833"/>
    </source>
</evidence>
<accession>A0ABW8MV09</accession>
<dbReference type="Pfam" id="PF01546">
    <property type="entry name" value="Peptidase_M20"/>
    <property type="match status" value="1"/>
</dbReference>
<gene>
    <name evidence="6" type="ORF">ABH943_007595</name>
</gene>
<dbReference type="InterPro" id="IPR050072">
    <property type="entry name" value="Peptidase_M20A"/>
</dbReference>
<dbReference type="InterPro" id="IPR036264">
    <property type="entry name" value="Bact_exopeptidase_dim_dom"/>
</dbReference>
<dbReference type="Proteomes" id="UP001620514">
    <property type="component" value="Unassembled WGS sequence"/>
</dbReference>
<dbReference type="SUPFAM" id="SSF53187">
    <property type="entry name" value="Zn-dependent exopeptidases"/>
    <property type="match status" value="1"/>
</dbReference>
<dbReference type="EC" id="3.5.1.18" evidence="6"/>
<evidence type="ECO:0000256" key="2">
    <source>
        <dbReference type="ARBA" id="ARBA00022723"/>
    </source>
</evidence>
<comment type="cofactor">
    <cofactor evidence="1">
        <name>Zn(2+)</name>
        <dbReference type="ChEBI" id="CHEBI:29105"/>
    </cofactor>
</comment>
<evidence type="ECO:0000313" key="7">
    <source>
        <dbReference type="Proteomes" id="UP001620514"/>
    </source>
</evidence>
<dbReference type="SUPFAM" id="SSF55031">
    <property type="entry name" value="Bacterial exopeptidase dimerisation domain"/>
    <property type="match status" value="1"/>
</dbReference>
<dbReference type="EMBL" id="JBIYDN010000036">
    <property type="protein sequence ID" value="MFK4447558.1"/>
    <property type="molecule type" value="Genomic_DNA"/>
</dbReference>
<dbReference type="InterPro" id="IPR011650">
    <property type="entry name" value="Peptidase_M20_dimer"/>
</dbReference>
<comment type="caution">
    <text evidence="6">The sequence shown here is derived from an EMBL/GenBank/DDBJ whole genome shotgun (WGS) entry which is preliminary data.</text>
</comment>
<dbReference type="PROSITE" id="PS00758">
    <property type="entry name" value="ARGE_DAPE_CPG2_1"/>
    <property type="match status" value="1"/>
</dbReference>
<keyword evidence="4" id="KW-0862">Zinc</keyword>
<reference evidence="6 7" key="1">
    <citation type="submission" date="2024-10" db="EMBL/GenBank/DDBJ databases">
        <authorList>
            <person name="Deangelis K."/>
            <person name="Huntemann M."/>
            <person name="Clum A."/>
            <person name="Wang J."/>
            <person name="Palaniappan K."/>
            <person name="Ritter S."/>
            <person name="Chen I.-M."/>
            <person name="Stamatis D."/>
            <person name="Reddy T."/>
            <person name="O'Malley R."/>
            <person name="Daum C."/>
            <person name="Ng V."/>
            <person name="Ivanova N."/>
            <person name="Kyrpides N."/>
            <person name="Woyke T."/>
        </authorList>
    </citation>
    <scope>NUCLEOTIDE SEQUENCE [LARGE SCALE GENOMIC DNA]</scope>
    <source>
        <strain evidence="6 7">GAS97</strain>
    </source>
</reference>
<organism evidence="6 7">
    <name type="scientific">Caballeronia udeis</name>
    <dbReference type="NCBI Taxonomy" id="1232866"/>
    <lineage>
        <taxon>Bacteria</taxon>
        <taxon>Pseudomonadati</taxon>
        <taxon>Pseudomonadota</taxon>
        <taxon>Betaproteobacteria</taxon>
        <taxon>Burkholderiales</taxon>
        <taxon>Burkholderiaceae</taxon>
        <taxon>Caballeronia</taxon>
    </lineage>
</organism>
<name>A0ABW8MV09_9BURK</name>